<dbReference type="AlphaFoldDB" id="A0A369NXV7"/>
<evidence type="ECO:0000313" key="1">
    <source>
        <dbReference type="EMBL" id="RDC43955.1"/>
    </source>
</evidence>
<dbReference type="EMBL" id="PPUT01000016">
    <property type="protein sequence ID" value="RDC43955.1"/>
    <property type="molecule type" value="Genomic_DNA"/>
</dbReference>
<evidence type="ECO:0000313" key="2">
    <source>
        <dbReference type="Proteomes" id="UP000253805"/>
    </source>
</evidence>
<sequence length="101" mass="11678">MSKKDFENMSPKEIEDYFGVTQEQIEEWDDMLVRGEIPGVSVGEVVVGRPLKFGEHLRLVGFKETEQKIERMDKRADSLGMKRSDYLRWLVDKDLASVDVA</sequence>
<accession>A0A369NXV7</accession>
<dbReference type="RefSeq" id="WP_114539244.1">
    <property type="nucleotide sequence ID" value="NZ_PPUT01000016.1"/>
</dbReference>
<comment type="caution">
    <text evidence="1">The sequence shown here is derived from an EMBL/GenBank/DDBJ whole genome shotgun (WGS) entry which is preliminary data.</text>
</comment>
<gene>
    <name evidence="1" type="ORF">C1850_06975</name>
</gene>
<reference evidence="1 2" key="1">
    <citation type="journal article" date="2018" name="Elife">
        <title>Discovery and characterization of a prevalent human gut bacterial enzyme sufficient for the inactivation of a family of plant toxins.</title>
        <authorList>
            <person name="Koppel N."/>
            <person name="Bisanz J.E."/>
            <person name="Pandelia M.E."/>
            <person name="Turnbaugh P.J."/>
            <person name="Balskus E.P."/>
        </authorList>
    </citation>
    <scope>NUCLEOTIDE SEQUENCE [LARGE SCALE GENOMIC DNA]</scope>
    <source>
        <strain evidence="1 2">OB21 GAM 11</strain>
    </source>
</reference>
<proteinExistence type="predicted"/>
<dbReference type="Proteomes" id="UP000253805">
    <property type="component" value="Unassembled WGS sequence"/>
</dbReference>
<organism evidence="1 2">
    <name type="scientific">Adlercreutzia equolifaciens subsp. celatus</name>
    <dbReference type="NCBI Taxonomy" id="394340"/>
    <lineage>
        <taxon>Bacteria</taxon>
        <taxon>Bacillati</taxon>
        <taxon>Actinomycetota</taxon>
        <taxon>Coriobacteriia</taxon>
        <taxon>Eggerthellales</taxon>
        <taxon>Eggerthellaceae</taxon>
        <taxon>Adlercreutzia</taxon>
    </lineage>
</organism>
<name>A0A369NXV7_9ACTN</name>
<protein>
    <submittedName>
        <fullName evidence="1">Uncharacterized protein</fullName>
    </submittedName>
</protein>